<dbReference type="PANTHER" id="PTHR13798">
    <property type="entry name" value="RNA BINDING MOTIF RBM PROTEIN -RELATED"/>
    <property type="match status" value="1"/>
</dbReference>
<evidence type="ECO:0000313" key="7">
    <source>
        <dbReference type="EMBL" id="GFS14156.1"/>
    </source>
</evidence>
<dbReference type="AlphaFoldDB" id="A0AAV4IYR7"/>
<evidence type="ECO:0000256" key="5">
    <source>
        <dbReference type="SAM" id="MobiDB-lite"/>
    </source>
</evidence>
<comment type="subcellular location">
    <subcellularLocation>
        <location evidence="1">Nucleus</location>
        <location evidence="1">Nucleoplasm</location>
    </subcellularLocation>
</comment>
<reference evidence="7 8" key="1">
    <citation type="journal article" date="2021" name="Elife">
        <title>Chloroplast acquisition without the gene transfer in kleptoplastic sea slugs, Plakobranchus ocellatus.</title>
        <authorList>
            <person name="Maeda T."/>
            <person name="Takahashi S."/>
            <person name="Yoshida T."/>
            <person name="Shimamura S."/>
            <person name="Takaki Y."/>
            <person name="Nagai Y."/>
            <person name="Toyoda A."/>
            <person name="Suzuki Y."/>
            <person name="Arimoto A."/>
            <person name="Ishii H."/>
            <person name="Satoh N."/>
            <person name="Nishiyama T."/>
            <person name="Hasebe M."/>
            <person name="Maruyama T."/>
            <person name="Minagawa J."/>
            <person name="Obokata J."/>
            <person name="Shigenobu S."/>
        </authorList>
    </citation>
    <scope>NUCLEOTIDE SEQUENCE [LARGE SCALE GENOMIC DNA]</scope>
</reference>
<feature type="compositionally biased region" description="Polar residues" evidence="5">
    <location>
        <begin position="96"/>
        <end position="105"/>
    </location>
</feature>
<dbReference type="PANTHER" id="PTHR13798:SF11">
    <property type="entry name" value="RNA-BINDING PROTEIN 7-RELATED"/>
    <property type="match status" value="1"/>
</dbReference>
<sequence length="280" mass="31034">MAEDQKTLWVGNLDEKVNEELLYEMFLQTGPIEKLIFPTEGEKDEAKHKGHAYVVFKHPESVQYAAQVLEGSSLFSQALSLKARSLPIQYKKAAPQPTSTFSPSSRGGRFDRFDNSSLRGGFSFNKSSTWHGQNSSFVPRGRGGTGYRGGRGGYSNYSQQSNNSYSGYHNSGSGGREGSYDRSSGMDEKRQRLLQQQNMTLDAHRQIQQGVANMANQTYNTQQQWSNSNSNNMAAYNTSGGGWNNTNAGSWSNQGGMGDQSNMYQGYSSSDQYGGWYQSQ</sequence>
<evidence type="ECO:0000259" key="6">
    <source>
        <dbReference type="PROSITE" id="PS50102"/>
    </source>
</evidence>
<organism evidence="7 8">
    <name type="scientific">Elysia marginata</name>
    <dbReference type="NCBI Taxonomy" id="1093978"/>
    <lineage>
        <taxon>Eukaryota</taxon>
        <taxon>Metazoa</taxon>
        <taxon>Spiralia</taxon>
        <taxon>Lophotrochozoa</taxon>
        <taxon>Mollusca</taxon>
        <taxon>Gastropoda</taxon>
        <taxon>Heterobranchia</taxon>
        <taxon>Euthyneura</taxon>
        <taxon>Panpulmonata</taxon>
        <taxon>Sacoglossa</taxon>
        <taxon>Placobranchoidea</taxon>
        <taxon>Plakobranchidae</taxon>
        <taxon>Elysia</taxon>
    </lineage>
</organism>
<dbReference type="InterPro" id="IPR052285">
    <property type="entry name" value="NEXT_complex_subunit"/>
</dbReference>
<keyword evidence="8" id="KW-1185">Reference proteome</keyword>
<keyword evidence="2 4" id="KW-0694">RNA-binding</keyword>
<accession>A0AAV4IYR7</accession>
<feature type="region of interest" description="Disordered" evidence="5">
    <location>
        <begin position="247"/>
        <end position="280"/>
    </location>
</feature>
<evidence type="ECO:0000313" key="8">
    <source>
        <dbReference type="Proteomes" id="UP000762676"/>
    </source>
</evidence>
<feature type="region of interest" description="Disordered" evidence="5">
    <location>
        <begin position="129"/>
        <end position="188"/>
    </location>
</feature>
<feature type="compositionally biased region" description="Low complexity" evidence="5">
    <location>
        <begin position="154"/>
        <end position="171"/>
    </location>
</feature>
<dbReference type="Pfam" id="PF00076">
    <property type="entry name" value="RRM_1"/>
    <property type="match status" value="1"/>
</dbReference>
<keyword evidence="3" id="KW-0539">Nucleus</keyword>
<gene>
    <name evidence="7" type="ORF">ElyMa_001416800</name>
</gene>
<evidence type="ECO:0000256" key="4">
    <source>
        <dbReference type="PROSITE-ProRule" id="PRU00176"/>
    </source>
</evidence>
<dbReference type="EMBL" id="BMAT01002784">
    <property type="protein sequence ID" value="GFS14156.1"/>
    <property type="molecule type" value="Genomic_DNA"/>
</dbReference>
<dbReference type="InterPro" id="IPR000504">
    <property type="entry name" value="RRM_dom"/>
</dbReference>
<protein>
    <submittedName>
        <fullName evidence="7">RNA-binding protein 7</fullName>
    </submittedName>
</protein>
<dbReference type="Proteomes" id="UP000762676">
    <property type="component" value="Unassembled WGS sequence"/>
</dbReference>
<dbReference type="SMART" id="SM00360">
    <property type="entry name" value="RRM"/>
    <property type="match status" value="1"/>
</dbReference>
<dbReference type="SUPFAM" id="SSF54928">
    <property type="entry name" value="RNA-binding domain, RBD"/>
    <property type="match status" value="1"/>
</dbReference>
<proteinExistence type="predicted"/>
<feature type="compositionally biased region" description="Basic and acidic residues" evidence="5">
    <location>
        <begin position="178"/>
        <end position="188"/>
    </location>
</feature>
<dbReference type="Gene3D" id="3.30.70.330">
    <property type="match status" value="1"/>
</dbReference>
<dbReference type="InterPro" id="IPR012677">
    <property type="entry name" value="Nucleotide-bd_a/b_plait_sf"/>
</dbReference>
<evidence type="ECO:0000256" key="1">
    <source>
        <dbReference type="ARBA" id="ARBA00004642"/>
    </source>
</evidence>
<dbReference type="GO" id="GO:0005654">
    <property type="term" value="C:nucleoplasm"/>
    <property type="evidence" value="ECO:0007669"/>
    <property type="project" value="UniProtKB-SubCell"/>
</dbReference>
<comment type="caution">
    <text evidence="7">The sequence shown here is derived from an EMBL/GenBank/DDBJ whole genome shotgun (WGS) entry which is preliminary data.</text>
</comment>
<evidence type="ECO:0000256" key="2">
    <source>
        <dbReference type="ARBA" id="ARBA00022884"/>
    </source>
</evidence>
<name>A0AAV4IYR7_9GAST</name>
<feature type="domain" description="RRM" evidence="6">
    <location>
        <begin position="6"/>
        <end position="93"/>
    </location>
</feature>
<dbReference type="GO" id="GO:0000381">
    <property type="term" value="P:regulation of alternative mRNA splicing, via spliceosome"/>
    <property type="evidence" value="ECO:0007669"/>
    <property type="project" value="TreeGrafter"/>
</dbReference>
<dbReference type="PROSITE" id="PS50102">
    <property type="entry name" value="RRM"/>
    <property type="match status" value="1"/>
</dbReference>
<feature type="region of interest" description="Disordered" evidence="5">
    <location>
        <begin position="92"/>
        <end position="112"/>
    </location>
</feature>
<feature type="compositionally biased region" description="Gly residues" evidence="5">
    <location>
        <begin position="141"/>
        <end position="153"/>
    </location>
</feature>
<dbReference type="GO" id="GO:0003727">
    <property type="term" value="F:single-stranded RNA binding"/>
    <property type="evidence" value="ECO:0007669"/>
    <property type="project" value="TreeGrafter"/>
</dbReference>
<evidence type="ECO:0000256" key="3">
    <source>
        <dbReference type="ARBA" id="ARBA00023242"/>
    </source>
</evidence>
<dbReference type="InterPro" id="IPR035979">
    <property type="entry name" value="RBD_domain_sf"/>
</dbReference>